<evidence type="ECO:0000256" key="1">
    <source>
        <dbReference type="SAM" id="MobiDB-lite"/>
    </source>
</evidence>
<dbReference type="Proteomes" id="UP001233999">
    <property type="component" value="Unassembled WGS sequence"/>
</dbReference>
<feature type="compositionally biased region" description="Polar residues" evidence="1">
    <location>
        <begin position="8"/>
        <end position="23"/>
    </location>
</feature>
<accession>A0AAD7ZFY2</accession>
<comment type="caution">
    <text evidence="2">The sequence shown here is derived from an EMBL/GenBank/DDBJ whole genome shotgun (WGS) entry which is preliminary data.</text>
</comment>
<sequence length="769" mass="83459">MEIPVPQPSTQCTTVPSVNSSDSRVPYAASPDMLQTIINNSTLCNNLGLVSMNEEVENVQVINQNGANNQNMNVVDPSKQASQPLIQQNGISAHLEQIVNNSVVDSGKQITDILKLLSSTGQIQGIQLSETMVNDANASSTNVFEAHGTRAAEILNFLSNSGQIQDIQIGSFGENQPEIKSPGNILYLTSPMSTENFANIVNSSVVEIDQNKSNSQNNVEIVNSRVVLQVQNPTSAQNFTNISDVDTSLMETESISQKNAEVASPRIVLQVQNPTSSSVSDDNFTNNISDISSSVMEINESDSQNDIEVGSSSLVLQVQNPTSSSISNENFPDNISGISSSIMETSQDESNPQNNFEIPNSRIILHVLNHNPSIINENFTNDISEMGPSIIQIYENPENNIKIPNSRLVLQVPNSSPASITSNSTNIASSSLADINQNEINSCDNIEMVNSKIVLHVQDAPVILDPDKGNHINSSAINSSKTMALWSGNVQSSHEQDISSCIVPVSISEQSDQNLVNQFTFTVTDKQGSILKDIAADADICKCDPCMCNPSLQECQDCNSKETENIQVVPNHNLNRKRKNISITDENGPVTQSGENLSLVSNFENKKLVLPNNVTTFISRNRDLEVANIPHLSQITSPDETNVLVQNTNNITLTEPSVSSDLYQGVPVISQDISENNTRLAYNHTNNDIQKSNMISGSCNCCGKNSDKSCSSEMQSKKDPCCVVVCLKTLETLKRFVEKSCCSGADNSLRALALQISERSSSCCSEKHK</sequence>
<keyword evidence="3" id="KW-1185">Reference proteome</keyword>
<protein>
    <submittedName>
        <fullName evidence="2">Uncharacterized protein</fullName>
    </submittedName>
</protein>
<evidence type="ECO:0000313" key="3">
    <source>
        <dbReference type="Proteomes" id="UP001233999"/>
    </source>
</evidence>
<name>A0AAD7ZFY2_DIPPU</name>
<evidence type="ECO:0000313" key="2">
    <source>
        <dbReference type="EMBL" id="KAJ9579920.1"/>
    </source>
</evidence>
<gene>
    <name evidence="2" type="ORF">L9F63_004393</name>
</gene>
<feature type="region of interest" description="Disordered" evidence="1">
    <location>
        <begin position="1"/>
        <end position="24"/>
    </location>
</feature>
<reference evidence="2" key="1">
    <citation type="journal article" date="2023" name="IScience">
        <title>Live-bearing cockroach genome reveals convergent evolutionary mechanisms linked to viviparity in insects and beyond.</title>
        <authorList>
            <person name="Fouks B."/>
            <person name="Harrison M.C."/>
            <person name="Mikhailova A.A."/>
            <person name="Marchal E."/>
            <person name="English S."/>
            <person name="Carruthers M."/>
            <person name="Jennings E.C."/>
            <person name="Chiamaka E.L."/>
            <person name="Frigard R.A."/>
            <person name="Pippel M."/>
            <person name="Attardo G.M."/>
            <person name="Benoit J.B."/>
            <person name="Bornberg-Bauer E."/>
            <person name="Tobe S.S."/>
        </authorList>
    </citation>
    <scope>NUCLEOTIDE SEQUENCE</scope>
    <source>
        <strain evidence="2">Stay&amp;Tobe</strain>
    </source>
</reference>
<reference evidence="2" key="2">
    <citation type="submission" date="2023-05" db="EMBL/GenBank/DDBJ databases">
        <authorList>
            <person name="Fouks B."/>
        </authorList>
    </citation>
    <scope>NUCLEOTIDE SEQUENCE</scope>
    <source>
        <strain evidence="2">Stay&amp;Tobe</strain>
        <tissue evidence="2">Testes</tissue>
    </source>
</reference>
<dbReference type="EMBL" id="JASPKZ010008367">
    <property type="protein sequence ID" value="KAJ9579920.1"/>
    <property type="molecule type" value="Genomic_DNA"/>
</dbReference>
<organism evidence="2 3">
    <name type="scientific">Diploptera punctata</name>
    <name type="common">Pacific beetle cockroach</name>
    <dbReference type="NCBI Taxonomy" id="6984"/>
    <lineage>
        <taxon>Eukaryota</taxon>
        <taxon>Metazoa</taxon>
        <taxon>Ecdysozoa</taxon>
        <taxon>Arthropoda</taxon>
        <taxon>Hexapoda</taxon>
        <taxon>Insecta</taxon>
        <taxon>Pterygota</taxon>
        <taxon>Neoptera</taxon>
        <taxon>Polyneoptera</taxon>
        <taxon>Dictyoptera</taxon>
        <taxon>Blattodea</taxon>
        <taxon>Blaberoidea</taxon>
        <taxon>Blaberidae</taxon>
        <taxon>Diplopterinae</taxon>
        <taxon>Diploptera</taxon>
    </lineage>
</organism>
<dbReference type="AlphaFoldDB" id="A0AAD7ZFY2"/>
<proteinExistence type="predicted"/>